<dbReference type="PROSITE" id="PS50928">
    <property type="entry name" value="ABC_TM1"/>
    <property type="match status" value="1"/>
</dbReference>
<dbReference type="SUPFAM" id="SSF161098">
    <property type="entry name" value="MetI-like"/>
    <property type="match status" value="1"/>
</dbReference>
<feature type="compositionally biased region" description="Low complexity" evidence="8">
    <location>
        <begin position="10"/>
        <end position="23"/>
    </location>
</feature>
<dbReference type="Gene3D" id="1.10.3720.10">
    <property type="entry name" value="MetI-like"/>
    <property type="match status" value="1"/>
</dbReference>
<reference evidence="10" key="2">
    <citation type="submission" date="2020-09" db="EMBL/GenBank/DDBJ databases">
        <authorList>
            <person name="Sun Q."/>
            <person name="Zhou Y."/>
        </authorList>
    </citation>
    <scope>NUCLEOTIDE SEQUENCE</scope>
    <source>
        <strain evidence="10">CGMCC 1.15085</strain>
    </source>
</reference>
<dbReference type="AlphaFoldDB" id="A0A916SUY6"/>
<feature type="region of interest" description="Disordered" evidence="8">
    <location>
        <begin position="1"/>
        <end position="25"/>
    </location>
</feature>
<accession>A0A916SUY6</accession>
<dbReference type="InterPro" id="IPR035906">
    <property type="entry name" value="MetI-like_sf"/>
</dbReference>
<keyword evidence="3" id="KW-1003">Cell membrane</keyword>
<evidence type="ECO:0000256" key="2">
    <source>
        <dbReference type="ARBA" id="ARBA00022448"/>
    </source>
</evidence>
<feature type="transmembrane region" description="Helical" evidence="7">
    <location>
        <begin position="34"/>
        <end position="61"/>
    </location>
</feature>
<sequence>MTTSAKALSERASSTSTASGTGTTRRRRETRAAWLFLAPDAVGLLLFVALPMVFALALSLFDVDGFGNYRWIGLDNFHRMLSDPMLSRAIWVTVKYVVLFVPLSFVAGLGLALLVWNKFPGVAAVRTLFFLPNALSLVVIGLLWQFLLVDKQGVLTHAARPFGLGDVSFLGDPKWALATYVFISVWYSMGYQMLLFMAGLNDIEGEHLDAARVDGAGAWQRFRHVIWPLLGPTSFFVLITSLVASVTGLQAFDLVYVLTKGGPDNQTSTVVFYIYQQAFSFGHFGYAAAITVMLVAFLVAVTAVLFKATGGGRFHAR</sequence>
<feature type="transmembrane region" description="Helical" evidence="7">
    <location>
        <begin position="229"/>
        <end position="252"/>
    </location>
</feature>
<keyword evidence="11" id="KW-1185">Reference proteome</keyword>
<evidence type="ECO:0000256" key="1">
    <source>
        <dbReference type="ARBA" id="ARBA00004651"/>
    </source>
</evidence>
<keyword evidence="4 7" id="KW-0812">Transmembrane</keyword>
<comment type="subcellular location">
    <subcellularLocation>
        <location evidence="1 7">Cell membrane</location>
        <topology evidence="1 7">Multi-pass membrane protein</topology>
    </subcellularLocation>
</comment>
<evidence type="ECO:0000256" key="7">
    <source>
        <dbReference type="RuleBase" id="RU363032"/>
    </source>
</evidence>
<evidence type="ECO:0000256" key="3">
    <source>
        <dbReference type="ARBA" id="ARBA00022475"/>
    </source>
</evidence>
<dbReference type="InterPro" id="IPR000515">
    <property type="entry name" value="MetI-like"/>
</dbReference>
<dbReference type="RefSeq" id="WP_229749387.1">
    <property type="nucleotide sequence ID" value="NZ_BMHI01000001.1"/>
</dbReference>
<reference evidence="10" key="1">
    <citation type="journal article" date="2014" name="Int. J. Syst. Evol. Microbiol.">
        <title>Complete genome sequence of Corynebacterium casei LMG S-19264T (=DSM 44701T), isolated from a smear-ripened cheese.</title>
        <authorList>
            <consortium name="US DOE Joint Genome Institute (JGI-PGF)"/>
            <person name="Walter F."/>
            <person name="Albersmeier A."/>
            <person name="Kalinowski J."/>
            <person name="Ruckert C."/>
        </authorList>
    </citation>
    <scope>NUCLEOTIDE SEQUENCE</scope>
    <source>
        <strain evidence="10">CGMCC 1.15085</strain>
    </source>
</reference>
<dbReference type="GO" id="GO:0055085">
    <property type="term" value="P:transmembrane transport"/>
    <property type="evidence" value="ECO:0007669"/>
    <property type="project" value="InterPro"/>
</dbReference>
<organism evidence="10 11">
    <name type="scientific">Flexivirga endophytica</name>
    <dbReference type="NCBI Taxonomy" id="1849103"/>
    <lineage>
        <taxon>Bacteria</taxon>
        <taxon>Bacillati</taxon>
        <taxon>Actinomycetota</taxon>
        <taxon>Actinomycetes</taxon>
        <taxon>Micrococcales</taxon>
        <taxon>Dermacoccaceae</taxon>
        <taxon>Flexivirga</taxon>
    </lineage>
</organism>
<dbReference type="Pfam" id="PF00528">
    <property type="entry name" value="BPD_transp_1"/>
    <property type="match status" value="1"/>
</dbReference>
<evidence type="ECO:0000256" key="4">
    <source>
        <dbReference type="ARBA" id="ARBA00022692"/>
    </source>
</evidence>
<dbReference type="CDD" id="cd06261">
    <property type="entry name" value="TM_PBP2"/>
    <property type="match status" value="1"/>
</dbReference>
<evidence type="ECO:0000259" key="9">
    <source>
        <dbReference type="PROSITE" id="PS50928"/>
    </source>
</evidence>
<gene>
    <name evidence="10" type="ORF">GCM10011492_04500</name>
</gene>
<dbReference type="Proteomes" id="UP000636793">
    <property type="component" value="Unassembled WGS sequence"/>
</dbReference>
<dbReference type="PANTHER" id="PTHR30193">
    <property type="entry name" value="ABC TRANSPORTER PERMEASE PROTEIN"/>
    <property type="match status" value="1"/>
</dbReference>
<feature type="transmembrane region" description="Helical" evidence="7">
    <location>
        <begin position="89"/>
        <end position="116"/>
    </location>
</feature>
<evidence type="ECO:0000313" key="10">
    <source>
        <dbReference type="EMBL" id="GGB17755.1"/>
    </source>
</evidence>
<proteinExistence type="inferred from homology"/>
<comment type="caution">
    <text evidence="10">The sequence shown here is derived from an EMBL/GenBank/DDBJ whole genome shotgun (WGS) entry which is preliminary data.</text>
</comment>
<protein>
    <submittedName>
        <fullName evidence="10">Suagr ABC transporter permease</fullName>
    </submittedName>
</protein>
<keyword evidence="2 7" id="KW-0813">Transport</keyword>
<name>A0A916SUY6_9MICO</name>
<feature type="transmembrane region" description="Helical" evidence="7">
    <location>
        <begin position="128"/>
        <end position="147"/>
    </location>
</feature>
<feature type="transmembrane region" description="Helical" evidence="7">
    <location>
        <begin position="284"/>
        <end position="306"/>
    </location>
</feature>
<dbReference type="PANTHER" id="PTHR30193:SF41">
    <property type="entry name" value="DIACETYLCHITOBIOSE UPTAKE SYSTEM PERMEASE PROTEIN NGCF"/>
    <property type="match status" value="1"/>
</dbReference>
<dbReference type="EMBL" id="BMHI01000001">
    <property type="protein sequence ID" value="GGB17755.1"/>
    <property type="molecule type" value="Genomic_DNA"/>
</dbReference>
<evidence type="ECO:0000256" key="6">
    <source>
        <dbReference type="ARBA" id="ARBA00023136"/>
    </source>
</evidence>
<evidence type="ECO:0000256" key="8">
    <source>
        <dbReference type="SAM" id="MobiDB-lite"/>
    </source>
</evidence>
<dbReference type="GO" id="GO:0005886">
    <property type="term" value="C:plasma membrane"/>
    <property type="evidence" value="ECO:0007669"/>
    <property type="project" value="UniProtKB-SubCell"/>
</dbReference>
<feature type="transmembrane region" description="Helical" evidence="7">
    <location>
        <begin position="175"/>
        <end position="198"/>
    </location>
</feature>
<evidence type="ECO:0000256" key="5">
    <source>
        <dbReference type="ARBA" id="ARBA00022989"/>
    </source>
</evidence>
<keyword evidence="5 7" id="KW-1133">Transmembrane helix</keyword>
<comment type="similarity">
    <text evidence="7">Belongs to the binding-protein-dependent transport system permease family.</text>
</comment>
<dbReference type="InterPro" id="IPR051393">
    <property type="entry name" value="ABC_transporter_permease"/>
</dbReference>
<feature type="domain" description="ABC transmembrane type-1" evidence="9">
    <location>
        <begin position="90"/>
        <end position="305"/>
    </location>
</feature>
<evidence type="ECO:0000313" key="11">
    <source>
        <dbReference type="Proteomes" id="UP000636793"/>
    </source>
</evidence>
<keyword evidence="6 7" id="KW-0472">Membrane</keyword>